<feature type="region of interest" description="Disordered" evidence="1">
    <location>
        <begin position="1"/>
        <end position="23"/>
    </location>
</feature>
<dbReference type="SUPFAM" id="SSF51556">
    <property type="entry name" value="Metallo-dependent hydrolases"/>
    <property type="match status" value="1"/>
</dbReference>
<evidence type="ECO:0000256" key="1">
    <source>
        <dbReference type="SAM" id="MobiDB-lite"/>
    </source>
</evidence>
<proteinExistence type="predicted"/>
<dbReference type="PANTHER" id="PTHR43135">
    <property type="entry name" value="ALPHA-D-RIBOSE 1-METHYLPHOSPHONATE 5-TRIPHOSPHATE DIPHOSPHATASE"/>
    <property type="match status" value="1"/>
</dbReference>
<dbReference type="EMBL" id="JAMZEB010000002">
    <property type="protein sequence ID" value="MCP2365355.1"/>
    <property type="molecule type" value="Genomic_DNA"/>
</dbReference>
<dbReference type="Gene3D" id="2.30.40.10">
    <property type="entry name" value="Urease, subunit C, domain 1"/>
    <property type="match status" value="1"/>
</dbReference>
<feature type="compositionally biased region" description="Basic and acidic residues" evidence="1">
    <location>
        <begin position="1"/>
        <end position="10"/>
    </location>
</feature>
<evidence type="ECO:0000313" key="3">
    <source>
        <dbReference type="EMBL" id="MCP2365355.1"/>
    </source>
</evidence>
<dbReference type="InterPro" id="IPR051781">
    <property type="entry name" value="Metallo-dep_Hydrolase"/>
</dbReference>
<dbReference type="Gene3D" id="3.30.110.90">
    <property type="entry name" value="Amidohydrolase"/>
    <property type="match status" value="1"/>
</dbReference>
<dbReference type="InterPro" id="IPR032466">
    <property type="entry name" value="Metal_Hydrolase"/>
</dbReference>
<accession>A0A9X2GWR3</accession>
<name>A0A9X2GWR3_9ACTN</name>
<keyword evidence="4" id="KW-1185">Reference proteome</keyword>
<dbReference type="PANTHER" id="PTHR43135:SF3">
    <property type="entry name" value="ALPHA-D-RIBOSE 1-METHYLPHOSPHONATE 5-TRIPHOSPHATE DIPHOSPHATASE"/>
    <property type="match status" value="1"/>
</dbReference>
<gene>
    <name evidence="3" type="ORF">HD597_012375</name>
</gene>
<comment type="caution">
    <text evidence="3">The sequence shown here is derived from an EMBL/GenBank/DDBJ whole genome shotgun (WGS) entry which is preliminary data.</text>
</comment>
<feature type="domain" description="Amidohydrolase-related" evidence="2">
    <location>
        <begin position="82"/>
        <end position="430"/>
    </location>
</feature>
<dbReference type="InterPro" id="IPR011059">
    <property type="entry name" value="Metal-dep_hydrolase_composite"/>
</dbReference>
<evidence type="ECO:0000259" key="2">
    <source>
        <dbReference type="Pfam" id="PF01979"/>
    </source>
</evidence>
<dbReference type="Pfam" id="PF01979">
    <property type="entry name" value="Amidohydro_1"/>
    <property type="match status" value="1"/>
</dbReference>
<dbReference type="RefSeq" id="WP_253758567.1">
    <property type="nucleotide sequence ID" value="NZ_BAABKA010000005.1"/>
</dbReference>
<dbReference type="Gene3D" id="3.40.50.10910">
    <property type="entry name" value="Amidohydrolase"/>
    <property type="match status" value="1"/>
</dbReference>
<dbReference type="AlphaFoldDB" id="A0A9X2GWR3"/>
<dbReference type="SUPFAM" id="SSF51338">
    <property type="entry name" value="Composite domain of metallo-dependent hydrolases"/>
    <property type="match status" value="1"/>
</dbReference>
<organism evidence="3 4">
    <name type="scientific">Nonomuraea thailandensis</name>
    <dbReference type="NCBI Taxonomy" id="1188745"/>
    <lineage>
        <taxon>Bacteria</taxon>
        <taxon>Bacillati</taxon>
        <taxon>Actinomycetota</taxon>
        <taxon>Actinomycetes</taxon>
        <taxon>Streptosporangiales</taxon>
        <taxon>Streptosporangiaceae</taxon>
        <taxon>Nonomuraea</taxon>
    </lineage>
</organism>
<dbReference type="GO" id="GO:0016810">
    <property type="term" value="F:hydrolase activity, acting on carbon-nitrogen (but not peptide) bonds"/>
    <property type="evidence" value="ECO:0007669"/>
    <property type="project" value="InterPro"/>
</dbReference>
<feature type="region of interest" description="Disordered" evidence="1">
    <location>
        <begin position="430"/>
        <end position="451"/>
    </location>
</feature>
<protein>
    <submittedName>
        <fullName evidence="3">Imidazolonepropionase-like amidohydrolase</fullName>
    </submittedName>
</protein>
<dbReference type="InterPro" id="IPR006680">
    <property type="entry name" value="Amidohydro-rel"/>
</dbReference>
<evidence type="ECO:0000313" key="4">
    <source>
        <dbReference type="Proteomes" id="UP001139648"/>
    </source>
</evidence>
<dbReference type="Gene3D" id="1.20.58.520">
    <property type="entry name" value="Amidohydrolase"/>
    <property type="match status" value="1"/>
</dbReference>
<reference evidence="3" key="1">
    <citation type="submission" date="2022-06" db="EMBL/GenBank/DDBJ databases">
        <title>Sequencing the genomes of 1000 actinobacteria strains.</title>
        <authorList>
            <person name="Klenk H.-P."/>
        </authorList>
    </citation>
    <scope>NUCLEOTIDE SEQUENCE</scope>
    <source>
        <strain evidence="3">DSM 46694</strain>
    </source>
</reference>
<dbReference type="Proteomes" id="UP001139648">
    <property type="component" value="Unassembled WGS sequence"/>
</dbReference>
<sequence>MTDRDERPVAGDDPAPTPFAPAAPGEVTVYRDVSLIDGTGAPVRRAMAVVTDGAMIRKVVPDTELGASDLDGAEVVDLAGAFLLPGLIDTHQHLSTPPNRRRAEETMRRQLYGGVTAIREMAGDLRQMADLERAALIGEIPGPDVHNAALMAGQSFFDDPRTWQVTQGTTPGTAPWMQAIGEDTDLVTAVARARGTGAVAIKVYADLGASLIARITAEAHRQGMRVWAHGSVFPALPGDVVAAGVDVVSHVHMLAYELAGVRPDTYRGQRAHLAQVYRRFLDAPVDAIDVLLGEMRRRGTVLDATASVVGRIPLSPPDAAGMARDVVRRLIDRARHVGVEICAGTDYETPPDDPYPSLHDELDHLVHAMGMPPREVVRAATLAGAAALGQRATTGSVEAGKLANLVVVAADPYEDIGHLRRIITTVKRGRRHDRADYDRSRAGGVEEGTRA</sequence>